<dbReference type="OrthoDB" id="9763933at2"/>
<dbReference type="Pfam" id="PF04616">
    <property type="entry name" value="Glyco_hydro_43"/>
    <property type="match status" value="1"/>
</dbReference>
<evidence type="ECO:0000256" key="5">
    <source>
        <dbReference type="RuleBase" id="RU361187"/>
    </source>
</evidence>
<keyword evidence="4 5" id="KW-0326">Glycosidase</keyword>
<organism evidence="6 7">
    <name type="scientific">Paenarthrobacter nitroguajacolicus</name>
    <name type="common">Arthrobacter nitroguajacolicus</name>
    <dbReference type="NCBI Taxonomy" id="211146"/>
    <lineage>
        <taxon>Bacteria</taxon>
        <taxon>Bacillati</taxon>
        <taxon>Actinomycetota</taxon>
        <taxon>Actinomycetes</taxon>
        <taxon>Micrococcales</taxon>
        <taxon>Micrococcaceae</taxon>
        <taxon>Paenarthrobacter</taxon>
    </lineage>
</organism>
<dbReference type="PANTHER" id="PTHR43301:SF3">
    <property type="entry name" value="ARABINAN ENDO-1,5-ALPHA-L-ARABINOSIDASE A-RELATED"/>
    <property type="match status" value="1"/>
</dbReference>
<dbReference type="EMBL" id="VNFK01000001">
    <property type="protein sequence ID" value="TVU66681.1"/>
    <property type="molecule type" value="Genomic_DNA"/>
</dbReference>
<evidence type="ECO:0000256" key="4">
    <source>
        <dbReference type="ARBA" id="ARBA00023295"/>
    </source>
</evidence>
<evidence type="ECO:0000313" key="7">
    <source>
        <dbReference type="Proteomes" id="UP000316500"/>
    </source>
</evidence>
<dbReference type="CDD" id="cd08981">
    <property type="entry name" value="GH43_Bt1873-like"/>
    <property type="match status" value="1"/>
</dbReference>
<comment type="similarity">
    <text evidence="2 5">Belongs to the glycosyl hydrolase 43 family.</text>
</comment>
<dbReference type="SUPFAM" id="SSF75005">
    <property type="entry name" value="Arabinanase/levansucrase/invertase"/>
    <property type="match status" value="1"/>
</dbReference>
<comment type="caution">
    <text evidence="6">The sequence shown here is derived from an EMBL/GenBank/DDBJ whole genome shotgun (WGS) entry which is preliminary data.</text>
</comment>
<dbReference type="GO" id="GO:0005975">
    <property type="term" value="P:carbohydrate metabolic process"/>
    <property type="evidence" value="ECO:0007669"/>
    <property type="project" value="InterPro"/>
</dbReference>
<dbReference type="RefSeq" id="WP_144647671.1">
    <property type="nucleotide sequence ID" value="NZ_VNFK01000001.1"/>
</dbReference>
<keyword evidence="3 5" id="KW-0378">Hydrolase</keyword>
<proteinExistence type="inferred from homology"/>
<accession>A0A558HC28</accession>
<evidence type="ECO:0000256" key="1">
    <source>
        <dbReference type="ARBA" id="ARBA00004834"/>
    </source>
</evidence>
<gene>
    <name evidence="6" type="ORF">FQP90_00620</name>
</gene>
<dbReference type="Proteomes" id="UP000316500">
    <property type="component" value="Unassembled WGS sequence"/>
</dbReference>
<dbReference type="Gene3D" id="2.115.10.20">
    <property type="entry name" value="Glycosyl hydrolase domain, family 43"/>
    <property type="match status" value="1"/>
</dbReference>
<evidence type="ECO:0000256" key="3">
    <source>
        <dbReference type="ARBA" id="ARBA00022801"/>
    </source>
</evidence>
<protein>
    <submittedName>
        <fullName evidence="6">Family 43 glycosylhydrolase</fullName>
    </submittedName>
</protein>
<dbReference type="AlphaFoldDB" id="A0A558HC28"/>
<dbReference type="PANTHER" id="PTHR43301">
    <property type="entry name" value="ARABINAN ENDO-1,5-ALPHA-L-ARABINOSIDASE"/>
    <property type="match status" value="1"/>
</dbReference>
<dbReference type="InterPro" id="IPR050727">
    <property type="entry name" value="GH43_arabinanases"/>
</dbReference>
<dbReference type="InterPro" id="IPR006710">
    <property type="entry name" value="Glyco_hydro_43"/>
</dbReference>
<comment type="pathway">
    <text evidence="1">Glycan metabolism; L-arabinan degradation.</text>
</comment>
<sequence length="312" mass="34688">MSTPLTDIQIRDPFVLTLPDSHEYLLFGSTDKNIWSGPATGFDSYRSKDLVTWEGPSPAFRPSPTFWSREQYWAPEVHEYQGRYFMFATFIAPGHLRGTQILSSGQPEGPYQPWSDGPVTPRNWQCLDGTLHVDQEGMPWLVFCHEWKQVHDGAVMAQRLTSDLRSAEGAPVFLFNASEAPWARALDVPSVKDREFPVYVTDGPYLFRLTSGRLIMLWSSFGDDGYAMGIARSESGTVVGPWAQETEALWSANGGHGMIGRTLDHRLFLTLHQPNSTPNERAAFFPLDELEDTVVLSSPGTGAGATSATQRG</sequence>
<evidence type="ECO:0000313" key="6">
    <source>
        <dbReference type="EMBL" id="TVU66681.1"/>
    </source>
</evidence>
<dbReference type="InterPro" id="IPR023296">
    <property type="entry name" value="Glyco_hydro_beta-prop_sf"/>
</dbReference>
<name>A0A558HC28_PAENT</name>
<dbReference type="GO" id="GO:0004553">
    <property type="term" value="F:hydrolase activity, hydrolyzing O-glycosyl compounds"/>
    <property type="evidence" value="ECO:0007669"/>
    <property type="project" value="InterPro"/>
</dbReference>
<reference evidence="6 7" key="1">
    <citation type="submission" date="2019-07" db="EMBL/GenBank/DDBJ databases">
        <title>Diversity of Bacteria from Kongsfjorden, Arctic.</title>
        <authorList>
            <person name="Yu Y."/>
        </authorList>
    </citation>
    <scope>NUCLEOTIDE SEQUENCE [LARGE SCALE GENOMIC DNA]</scope>
    <source>
        <strain evidence="6 7">SM1928</strain>
    </source>
</reference>
<evidence type="ECO:0000256" key="2">
    <source>
        <dbReference type="ARBA" id="ARBA00009865"/>
    </source>
</evidence>